<feature type="transmembrane region" description="Helical" evidence="8">
    <location>
        <begin position="58"/>
        <end position="80"/>
    </location>
</feature>
<comment type="subcellular location">
    <subcellularLocation>
        <location evidence="1 8">Cell membrane</location>
        <topology evidence="1 8">Multi-pass membrane protein</topology>
    </subcellularLocation>
</comment>
<feature type="transmembrane region" description="Helical" evidence="8">
    <location>
        <begin position="156"/>
        <end position="179"/>
    </location>
</feature>
<dbReference type="PhylomeDB" id="B4M9T4"/>
<dbReference type="GO" id="GO:0043025">
    <property type="term" value="C:neuronal cell body"/>
    <property type="evidence" value="ECO:0007669"/>
    <property type="project" value="TreeGrafter"/>
</dbReference>
<feature type="transmembrane region" description="Helical" evidence="8">
    <location>
        <begin position="241"/>
        <end position="265"/>
    </location>
</feature>
<keyword evidence="5 8" id="KW-0472">Membrane</keyword>
<evidence type="ECO:0000256" key="2">
    <source>
        <dbReference type="ARBA" id="ARBA00022475"/>
    </source>
</evidence>
<gene>
    <name evidence="9" type="primary">Dvir\GJ18377</name>
    <name evidence="9" type="ORF">Dvir_GJ18377</name>
</gene>
<evidence type="ECO:0000256" key="5">
    <source>
        <dbReference type="ARBA" id="ARBA00023136"/>
    </source>
</evidence>
<dbReference type="GO" id="GO:0007635">
    <property type="term" value="P:chemosensory behavior"/>
    <property type="evidence" value="ECO:0007669"/>
    <property type="project" value="TreeGrafter"/>
</dbReference>
<dbReference type="PANTHER" id="PTHR21143">
    <property type="entry name" value="INVERTEBRATE GUSTATORY RECEPTOR"/>
    <property type="match status" value="1"/>
</dbReference>
<feature type="transmembrane region" description="Helical" evidence="8">
    <location>
        <begin position="271"/>
        <end position="294"/>
    </location>
</feature>
<evidence type="ECO:0000256" key="4">
    <source>
        <dbReference type="ARBA" id="ARBA00022989"/>
    </source>
</evidence>
<dbReference type="GO" id="GO:0030425">
    <property type="term" value="C:dendrite"/>
    <property type="evidence" value="ECO:0007669"/>
    <property type="project" value="TreeGrafter"/>
</dbReference>
<keyword evidence="4 8" id="KW-1133">Transmembrane helix</keyword>
<dbReference type="FunCoup" id="B4M9T4">
    <property type="interactions" value="13"/>
</dbReference>
<dbReference type="GO" id="GO:0050909">
    <property type="term" value="P:sensory perception of taste"/>
    <property type="evidence" value="ECO:0007669"/>
    <property type="project" value="InterPro"/>
</dbReference>
<feature type="transmembrane region" description="Helical" evidence="8">
    <location>
        <begin position="358"/>
        <end position="378"/>
    </location>
</feature>
<organism evidence="9 10">
    <name type="scientific">Drosophila virilis</name>
    <name type="common">Fruit fly</name>
    <dbReference type="NCBI Taxonomy" id="7244"/>
    <lineage>
        <taxon>Eukaryota</taxon>
        <taxon>Metazoa</taxon>
        <taxon>Ecdysozoa</taxon>
        <taxon>Arthropoda</taxon>
        <taxon>Hexapoda</taxon>
        <taxon>Insecta</taxon>
        <taxon>Pterygota</taxon>
        <taxon>Neoptera</taxon>
        <taxon>Endopterygota</taxon>
        <taxon>Diptera</taxon>
        <taxon>Brachycera</taxon>
        <taxon>Muscomorpha</taxon>
        <taxon>Ephydroidea</taxon>
        <taxon>Drosophilidae</taxon>
        <taxon>Drosophila</taxon>
    </lineage>
</organism>
<dbReference type="Proteomes" id="UP000008792">
    <property type="component" value="Unassembled WGS sequence"/>
</dbReference>
<evidence type="ECO:0000313" key="9">
    <source>
        <dbReference type="EMBL" id="EDW57960.1"/>
    </source>
</evidence>
<comment type="function">
    <text evidence="8">Gustatory receptor which mediates acceptance or avoidance behavior, depending on its substrates.</text>
</comment>
<dbReference type="AlphaFoldDB" id="B4M9T4"/>
<dbReference type="InParanoid" id="B4M9T4"/>
<evidence type="ECO:0000256" key="7">
    <source>
        <dbReference type="ARBA" id="ARBA00023224"/>
    </source>
</evidence>
<dbReference type="HOGENOM" id="CLU_062916_0_0_1"/>
<dbReference type="GO" id="GO:0005886">
    <property type="term" value="C:plasma membrane"/>
    <property type="evidence" value="ECO:0007669"/>
    <property type="project" value="UniProtKB-SubCell"/>
</dbReference>
<protein>
    <recommendedName>
        <fullName evidence="8">Gustatory receptor</fullName>
    </recommendedName>
</protein>
<dbReference type="GO" id="GO:0008049">
    <property type="term" value="P:male courtship behavior"/>
    <property type="evidence" value="ECO:0007669"/>
    <property type="project" value="TreeGrafter"/>
</dbReference>
<feature type="transmembrane region" description="Helical" evidence="8">
    <location>
        <begin position="32"/>
        <end position="52"/>
    </location>
</feature>
<dbReference type="EMBL" id="CH940654">
    <property type="protein sequence ID" value="EDW57960.1"/>
    <property type="molecule type" value="Genomic_DNA"/>
</dbReference>
<dbReference type="eggNOG" id="ENOG502T3DC">
    <property type="taxonomic scope" value="Eukaryota"/>
</dbReference>
<dbReference type="InterPro" id="IPR013604">
    <property type="entry name" value="7TM_chemorcpt"/>
</dbReference>
<keyword evidence="10" id="KW-1185">Reference proteome</keyword>
<keyword evidence="2 8" id="KW-1003">Cell membrane</keyword>
<feature type="transmembrane region" description="Helical" evidence="8">
    <location>
        <begin position="131"/>
        <end position="150"/>
    </location>
</feature>
<comment type="similarity">
    <text evidence="8">Belongs to the insect chemoreceptor superfamily. Gustatory receptor (GR) family.</text>
</comment>
<name>B4M9T4_DROVI</name>
<sequence>MLYALQRYLKYFAILGLVPWSEKEPQQRLQRIYTIVIIFLNIGVAFYIVFFASPEGDLLVSMLVSCTVFISQIVTMSGVYQSQPYIVELQVMCQHKRYYEFCLQLKCLRLRFQCELQQPVKDWPLTRYVKYFVLGIINFVSLFPSVYVVLHFDYIGYFWFSLGAVFINRVQCLLLLLYADLLGYHVELLDQRLQAVHSYRMLGAQSQLNVKFEQMCSLEYLLSLKRAYMELYRLFELYNSLFGWSIVCIFVVMFLDSIVNIYWSLLVLTEIYSFVFIYMTCSTFLPLLILLFTFCRCGEYCKRQHMLIGSHVRGLACAAQCQAIPPTLAYNAVLAEFAMQVEQDALIISAEGFMDIDYSLLMSIFTAMVTYLIVLMQFGSLYT</sequence>
<evidence type="ECO:0000256" key="8">
    <source>
        <dbReference type="RuleBase" id="RU363108"/>
    </source>
</evidence>
<evidence type="ECO:0000256" key="3">
    <source>
        <dbReference type="ARBA" id="ARBA00022692"/>
    </source>
</evidence>
<dbReference type="OrthoDB" id="6366728at2759"/>
<evidence type="ECO:0000256" key="1">
    <source>
        <dbReference type="ARBA" id="ARBA00004651"/>
    </source>
</evidence>
<dbReference type="GO" id="GO:0007165">
    <property type="term" value="P:signal transduction"/>
    <property type="evidence" value="ECO:0007669"/>
    <property type="project" value="UniProtKB-KW"/>
</dbReference>
<dbReference type="GO" id="GO:0030424">
    <property type="term" value="C:axon"/>
    <property type="evidence" value="ECO:0007669"/>
    <property type="project" value="TreeGrafter"/>
</dbReference>
<proteinExistence type="inferred from homology"/>
<keyword evidence="6 8" id="KW-0675">Receptor</keyword>
<accession>B4M9T4</accession>
<reference evidence="9 10" key="1">
    <citation type="journal article" date="2007" name="Nature">
        <title>Evolution of genes and genomes on the Drosophila phylogeny.</title>
        <authorList>
            <consortium name="Drosophila 12 Genomes Consortium"/>
            <person name="Clark A.G."/>
            <person name="Eisen M.B."/>
            <person name="Smith D.R."/>
            <person name="Bergman C.M."/>
            <person name="Oliver B."/>
            <person name="Markow T.A."/>
            <person name="Kaufman T.C."/>
            <person name="Kellis M."/>
            <person name="Gelbart W."/>
            <person name="Iyer V.N."/>
            <person name="Pollard D.A."/>
            <person name="Sackton T.B."/>
            <person name="Larracuente A.M."/>
            <person name="Singh N.D."/>
            <person name="Abad J.P."/>
            <person name="Abt D.N."/>
            <person name="Adryan B."/>
            <person name="Aguade M."/>
            <person name="Akashi H."/>
            <person name="Anderson W.W."/>
            <person name="Aquadro C.F."/>
            <person name="Ardell D.H."/>
            <person name="Arguello R."/>
            <person name="Artieri C.G."/>
            <person name="Barbash D.A."/>
            <person name="Barker D."/>
            <person name="Barsanti P."/>
            <person name="Batterham P."/>
            <person name="Batzoglou S."/>
            <person name="Begun D."/>
            <person name="Bhutkar A."/>
            <person name="Blanco E."/>
            <person name="Bosak S.A."/>
            <person name="Bradley R.K."/>
            <person name="Brand A.D."/>
            <person name="Brent M.R."/>
            <person name="Brooks A.N."/>
            <person name="Brown R.H."/>
            <person name="Butlin R.K."/>
            <person name="Caggese C."/>
            <person name="Calvi B.R."/>
            <person name="Bernardo de Carvalho A."/>
            <person name="Caspi A."/>
            <person name="Castrezana S."/>
            <person name="Celniker S.E."/>
            <person name="Chang J.L."/>
            <person name="Chapple C."/>
            <person name="Chatterji S."/>
            <person name="Chinwalla A."/>
            <person name="Civetta A."/>
            <person name="Clifton S.W."/>
            <person name="Comeron J.M."/>
            <person name="Costello J.C."/>
            <person name="Coyne J.A."/>
            <person name="Daub J."/>
            <person name="David R.G."/>
            <person name="Delcher A.L."/>
            <person name="Delehaunty K."/>
            <person name="Do C.B."/>
            <person name="Ebling H."/>
            <person name="Edwards K."/>
            <person name="Eickbush T."/>
            <person name="Evans J.D."/>
            <person name="Filipski A."/>
            <person name="Findeiss S."/>
            <person name="Freyhult E."/>
            <person name="Fulton L."/>
            <person name="Fulton R."/>
            <person name="Garcia A.C."/>
            <person name="Gardiner A."/>
            <person name="Garfield D.A."/>
            <person name="Garvin B.E."/>
            <person name="Gibson G."/>
            <person name="Gilbert D."/>
            <person name="Gnerre S."/>
            <person name="Godfrey J."/>
            <person name="Good R."/>
            <person name="Gotea V."/>
            <person name="Gravely B."/>
            <person name="Greenberg A.J."/>
            <person name="Griffiths-Jones S."/>
            <person name="Gross S."/>
            <person name="Guigo R."/>
            <person name="Gustafson E.A."/>
            <person name="Haerty W."/>
            <person name="Hahn M.W."/>
            <person name="Halligan D.L."/>
            <person name="Halpern A.L."/>
            <person name="Halter G.M."/>
            <person name="Han M.V."/>
            <person name="Heger A."/>
            <person name="Hillier L."/>
            <person name="Hinrichs A.S."/>
            <person name="Holmes I."/>
            <person name="Hoskins R.A."/>
            <person name="Hubisz M.J."/>
            <person name="Hultmark D."/>
            <person name="Huntley M.A."/>
            <person name="Jaffe D.B."/>
            <person name="Jagadeeshan S."/>
            <person name="Jeck W.R."/>
            <person name="Johnson J."/>
            <person name="Jones C.D."/>
            <person name="Jordan W.C."/>
            <person name="Karpen G.H."/>
            <person name="Kataoka E."/>
            <person name="Keightley P.D."/>
            <person name="Kheradpour P."/>
            <person name="Kirkness E.F."/>
            <person name="Koerich L.B."/>
            <person name="Kristiansen K."/>
            <person name="Kudrna D."/>
            <person name="Kulathinal R.J."/>
            <person name="Kumar S."/>
            <person name="Kwok R."/>
            <person name="Lander E."/>
            <person name="Langley C.H."/>
            <person name="Lapoint R."/>
            <person name="Lazzaro B.P."/>
            <person name="Lee S.J."/>
            <person name="Levesque L."/>
            <person name="Li R."/>
            <person name="Lin C.F."/>
            <person name="Lin M.F."/>
            <person name="Lindblad-Toh K."/>
            <person name="Llopart A."/>
            <person name="Long M."/>
            <person name="Low L."/>
            <person name="Lozovsky E."/>
            <person name="Lu J."/>
            <person name="Luo M."/>
            <person name="Machado C.A."/>
            <person name="Makalowski W."/>
            <person name="Marzo M."/>
            <person name="Matsuda M."/>
            <person name="Matzkin L."/>
            <person name="McAllister B."/>
            <person name="McBride C.S."/>
            <person name="McKernan B."/>
            <person name="McKernan K."/>
            <person name="Mendez-Lago M."/>
            <person name="Minx P."/>
            <person name="Mollenhauer M.U."/>
            <person name="Montooth K."/>
            <person name="Mount S.M."/>
            <person name="Mu X."/>
            <person name="Myers E."/>
            <person name="Negre B."/>
            <person name="Newfeld S."/>
            <person name="Nielsen R."/>
            <person name="Noor M.A."/>
            <person name="O'Grady P."/>
            <person name="Pachter L."/>
            <person name="Papaceit M."/>
            <person name="Parisi M.J."/>
            <person name="Parisi M."/>
            <person name="Parts L."/>
            <person name="Pedersen J.S."/>
            <person name="Pesole G."/>
            <person name="Phillippy A.M."/>
            <person name="Ponting C.P."/>
            <person name="Pop M."/>
            <person name="Porcelli D."/>
            <person name="Powell J.R."/>
            <person name="Prohaska S."/>
            <person name="Pruitt K."/>
            <person name="Puig M."/>
            <person name="Quesneville H."/>
            <person name="Ram K.R."/>
            <person name="Rand D."/>
            <person name="Rasmussen M.D."/>
            <person name="Reed L.K."/>
            <person name="Reenan R."/>
            <person name="Reily A."/>
            <person name="Remington K.A."/>
            <person name="Rieger T.T."/>
            <person name="Ritchie M.G."/>
            <person name="Robin C."/>
            <person name="Rogers Y.H."/>
            <person name="Rohde C."/>
            <person name="Rozas J."/>
            <person name="Rubenfield M.J."/>
            <person name="Ruiz A."/>
            <person name="Russo S."/>
            <person name="Salzberg S.L."/>
            <person name="Sanchez-Gracia A."/>
            <person name="Saranga D.J."/>
            <person name="Sato H."/>
            <person name="Schaeffer S.W."/>
            <person name="Schatz M.C."/>
            <person name="Schlenke T."/>
            <person name="Schwartz R."/>
            <person name="Segarra C."/>
            <person name="Singh R.S."/>
            <person name="Sirot L."/>
            <person name="Sirota M."/>
            <person name="Sisneros N.B."/>
            <person name="Smith C.D."/>
            <person name="Smith T.F."/>
            <person name="Spieth J."/>
            <person name="Stage D.E."/>
            <person name="Stark A."/>
            <person name="Stephan W."/>
            <person name="Strausberg R.L."/>
            <person name="Strempel S."/>
            <person name="Sturgill D."/>
            <person name="Sutton G."/>
            <person name="Sutton G.G."/>
            <person name="Tao W."/>
            <person name="Teichmann S."/>
            <person name="Tobari Y.N."/>
            <person name="Tomimura Y."/>
            <person name="Tsolas J.M."/>
            <person name="Valente V.L."/>
            <person name="Venter E."/>
            <person name="Venter J.C."/>
            <person name="Vicario S."/>
            <person name="Vieira F.G."/>
            <person name="Vilella A.J."/>
            <person name="Villasante A."/>
            <person name="Walenz B."/>
            <person name="Wang J."/>
            <person name="Wasserman M."/>
            <person name="Watts T."/>
            <person name="Wilson D."/>
            <person name="Wilson R.K."/>
            <person name="Wing R.A."/>
            <person name="Wolfner M.F."/>
            <person name="Wong A."/>
            <person name="Wong G.K."/>
            <person name="Wu C.I."/>
            <person name="Wu G."/>
            <person name="Yamamoto D."/>
            <person name="Yang H.P."/>
            <person name="Yang S.P."/>
            <person name="Yorke J.A."/>
            <person name="Yoshida K."/>
            <person name="Zdobnov E."/>
            <person name="Zhang P."/>
            <person name="Zhang Y."/>
            <person name="Zimin A.V."/>
            <person name="Baldwin J."/>
            <person name="Abdouelleil A."/>
            <person name="Abdulkadir J."/>
            <person name="Abebe A."/>
            <person name="Abera B."/>
            <person name="Abreu J."/>
            <person name="Acer S.C."/>
            <person name="Aftuck L."/>
            <person name="Alexander A."/>
            <person name="An P."/>
            <person name="Anderson E."/>
            <person name="Anderson S."/>
            <person name="Arachi H."/>
            <person name="Azer M."/>
            <person name="Bachantsang P."/>
            <person name="Barry A."/>
            <person name="Bayul T."/>
            <person name="Berlin A."/>
            <person name="Bessette D."/>
            <person name="Bloom T."/>
            <person name="Blye J."/>
            <person name="Boguslavskiy L."/>
            <person name="Bonnet C."/>
            <person name="Boukhgalter B."/>
            <person name="Bourzgui I."/>
            <person name="Brown A."/>
            <person name="Cahill P."/>
            <person name="Channer S."/>
            <person name="Cheshatsang Y."/>
            <person name="Chuda L."/>
            <person name="Citroen M."/>
            <person name="Collymore A."/>
            <person name="Cooke P."/>
            <person name="Costello M."/>
            <person name="D'Aco K."/>
            <person name="Daza R."/>
            <person name="De Haan G."/>
            <person name="DeGray S."/>
            <person name="DeMaso C."/>
            <person name="Dhargay N."/>
            <person name="Dooley K."/>
            <person name="Dooley E."/>
            <person name="Doricent M."/>
            <person name="Dorje P."/>
            <person name="Dorjee K."/>
            <person name="Dupes A."/>
            <person name="Elong R."/>
            <person name="Falk J."/>
            <person name="Farina A."/>
            <person name="Faro S."/>
            <person name="Ferguson D."/>
            <person name="Fisher S."/>
            <person name="Foley C.D."/>
            <person name="Franke A."/>
            <person name="Friedrich D."/>
            <person name="Gadbois L."/>
            <person name="Gearin G."/>
            <person name="Gearin C.R."/>
            <person name="Giannoukos G."/>
            <person name="Goode T."/>
            <person name="Graham J."/>
            <person name="Grandbois E."/>
            <person name="Grewal S."/>
            <person name="Gyaltsen K."/>
            <person name="Hafez N."/>
            <person name="Hagos B."/>
            <person name="Hall J."/>
            <person name="Henson C."/>
            <person name="Hollinger A."/>
            <person name="Honan T."/>
            <person name="Huard M.D."/>
            <person name="Hughes L."/>
            <person name="Hurhula B."/>
            <person name="Husby M.E."/>
            <person name="Kamat A."/>
            <person name="Kanga B."/>
            <person name="Kashin S."/>
            <person name="Khazanovich D."/>
            <person name="Kisner P."/>
            <person name="Lance K."/>
            <person name="Lara M."/>
            <person name="Lee W."/>
            <person name="Lennon N."/>
            <person name="Letendre F."/>
            <person name="LeVine R."/>
            <person name="Lipovsky A."/>
            <person name="Liu X."/>
            <person name="Liu J."/>
            <person name="Liu S."/>
            <person name="Lokyitsang T."/>
            <person name="Lokyitsang Y."/>
            <person name="Lubonja R."/>
            <person name="Lui A."/>
            <person name="MacDonald P."/>
            <person name="Magnisalis V."/>
            <person name="Maru K."/>
            <person name="Matthews C."/>
            <person name="McCusker W."/>
            <person name="McDonough S."/>
            <person name="Mehta T."/>
            <person name="Meldrim J."/>
            <person name="Meneus L."/>
            <person name="Mihai O."/>
            <person name="Mihalev A."/>
            <person name="Mihova T."/>
            <person name="Mittelman R."/>
            <person name="Mlenga V."/>
            <person name="Montmayeur A."/>
            <person name="Mulrain L."/>
            <person name="Navidi A."/>
            <person name="Naylor J."/>
            <person name="Negash T."/>
            <person name="Nguyen T."/>
            <person name="Nguyen N."/>
            <person name="Nicol R."/>
            <person name="Norbu C."/>
            <person name="Norbu N."/>
            <person name="Novod N."/>
            <person name="O'Neill B."/>
            <person name="Osman S."/>
            <person name="Markiewicz E."/>
            <person name="Oyono O.L."/>
            <person name="Patti C."/>
            <person name="Phunkhang P."/>
            <person name="Pierre F."/>
            <person name="Priest M."/>
            <person name="Raghuraman S."/>
            <person name="Rege F."/>
            <person name="Reyes R."/>
            <person name="Rise C."/>
            <person name="Rogov P."/>
            <person name="Ross K."/>
            <person name="Ryan E."/>
            <person name="Settipalli S."/>
            <person name="Shea T."/>
            <person name="Sherpa N."/>
            <person name="Shi L."/>
            <person name="Shih D."/>
            <person name="Sparrow T."/>
            <person name="Spaulding J."/>
            <person name="Stalker J."/>
            <person name="Stange-Thomann N."/>
            <person name="Stavropoulos S."/>
            <person name="Stone C."/>
            <person name="Strader C."/>
            <person name="Tesfaye S."/>
            <person name="Thomson T."/>
            <person name="Thoulutsang Y."/>
            <person name="Thoulutsang D."/>
            <person name="Topham K."/>
            <person name="Topping I."/>
            <person name="Tsamla T."/>
            <person name="Vassiliev H."/>
            <person name="Vo A."/>
            <person name="Wangchuk T."/>
            <person name="Wangdi T."/>
            <person name="Weiand M."/>
            <person name="Wilkinson J."/>
            <person name="Wilson A."/>
            <person name="Yadav S."/>
            <person name="Young G."/>
            <person name="Yu Q."/>
            <person name="Zembek L."/>
            <person name="Zhong D."/>
            <person name="Zimmer A."/>
            <person name="Zwirko Z."/>
            <person name="Jaffe D.B."/>
            <person name="Alvarez P."/>
            <person name="Brockman W."/>
            <person name="Butler J."/>
            <person name="Chin C."/>
            <person name="Gnerre S."/>
            <person name="Grabherr M."/>
            <person name="Kleber M."/>
            <person name="Mauceli E."/>
            <person name="MacCallum I."/>
        </authorList>
    </citation>
    <scope>NUCLEOTIDE SEQUENCE [LARGE SCALE GENOMIC DNA]</scope>
    <source>
        <strain evidence="10">Tucson 15010-1051.87</strain>
    </source>
</reference>
<dbReference type="OMA" id="GWSILSI"/>
<keyword evidence="7 8" id="KW-0807">Transducer</keyword>
<evidence type="ECO:0000313" key="10">
    <source>
        <dbReference type="Proteomes" id="UP000008792"/>
    </source>
</evidence>
<dbReference type="Pfam" id="PF08395">
    <property type="entry name" value="7tm_7"/>
    <property type="match status" value="1"/>
</dbReference>
<keyword evidence="3 8" id="KW-0812">Transmembrane</keyword>
<dbReference type="PANTHER" id="PTHR21143:SF133">
    <property type="entry name" value="GUSTATORY AND PHEROMONE RECEPTOR 32A-RELATED"/>
    <property type="match status" value="1"/>
</dbReference>
<evidence type="ECO:0000256" key="6">
    <source>
        <dbReference type="ARBA" id="ARBA00023170"/>
    </source>
</evidence>